<keyword evidence="10" id="KW-0812">Transmembrane</keyword>
<feature type="domain" description="AAA+ ATPase" evidence="11">
    <location>
        <begin position="2309"/>
        <end position="2453"/>
    </location>
</feature>
<organism evidence="12 13">
    <name type="scientific">Hamiltosporidium tvaerminnensis</name>
    <dbReference type="NCBI Taxonomy" id="1176355"/>
    <lineage>
        <taxon>Eukaryota</taxon>
        <taxon>Fungi</taxon>
        <taxon>Fungi incertae sedis</taxon>
        <taxon>Microsporidia</taxon>
        <taxon>Dubosqiidae</taxon>
        <taxon>Hamiltosporidium</taxon>
    </lineage>
</organism>
<feature type="compositionally biased region" description="Polar residues" evidence="9">
    <location>
        <begin position="2775"/>
        <end position="2818"/>
    </location>
</feature>
<dbReference type="SUPFAM" id="SSF52540">
    <property type="entry name" value="P-loop containing nucleoside triphosphate hydrolases"/>
    <property type="match status" value="4"/>
</dbReference>
<dbReference type="InterPro" id="IPR025662">
    <property type="entry name" value="Sigma_54_int_dom_ATP-bd_1"/>
</dbReference>
<evidence type="ECO:0000313" key="13">
    <source>
        <dbReference type="Proteomes" id="UP000292362"/>
    </source>
</evidence>
<dbReference type="GO" id="GO:0030687">
    <property type="term" value="C:preribosome, large subunit precursor"/>
    <property type="evidence" value="ECO:0007669"/>
    <property type="project" value="TreeGrafter"/>
</dbReference>
<feature type="region of interest" description="Disordered" evidence="9">
    <location>
        <begin position="2974"/>
        <end position="3003"/>
    </location>
</feature>
<feature type="compositionally biased region" description="Basic and acidic residues" evidence="9">
    <location>
        <begin position="583"/>
        <end position="603"/>
    </location>
</feature>
<sequence>MEINSQNKRLKQTNQTLLQKALHYKIPINIYGTHPHTLISPHFFTIDLRQYTDLSTLIYTVHLTSTHLQYTEGLLTTACKYGYVTVITHTDTNPSIFDYLKPLFNGLLNISNEKFENEIQDGLYNENNGYNGNGLKENNGYNGNGLKENNGYNSNGLKENNGYNGNGLKENNGYNSNGLKESDNNTSCGNSTYNNNSYGNSTNDNTSCGNSTYNNTSYGNSTYNTTPLNNNNTINTPLTDNNSINTPLTKNNTINTPLTNNNTINTPLTNNNTINTPLTNNNTINTPLNNNNTINTLSSILSPFYNPHPNFRIIFTSSTKLQSNNTVHIGPVTYTLPLTPLISLLNTFYPFNKPPTLQDTYFITRLTNRLQSLSLYTAIQQTYIITLKTLKEQKEVEEKIKGFNIEEIDNNTPLVECTYNNTPLNNRTYDNTPYSSTFITNTPLNNNSINNTPLNNKYINNTPLSTTIINNTPSFAPTSQSLVTLSALSSCILYNEPVLLIGETGVGKTHLIQHLSNINNKYLYIYNMSSDTDVSDLLGFYTSVHPISVIEEYVGNIIKREINETPLCYLERIERYINDNRETEGVNDSSKEEGVNDSSKEEGVNDSNYKGVNDSSSNYKGVNDSSTNYKGVSNSTNNYHPFNNSTNNYHPFNNSTNNYNPLNNSTNNHNPLNNSTNNYNPLIPYINIPLLLNSIKECKILINKGIPHFKYQQGVMYKAMTEGKWLLLDEVNLSPKETLLFIDSIVERIVKSNYEGSGNNTPLSNSGINNTYNYSINNTYNTPLNNSTSNPSYNTPSNRHTTLYNIHYNPLLYNIHPNFRLFCCMNPPGIGKKDYKGILFSKIFMLDFTDSITDINILTHYLLRERNSKITPLRNSKLTPSMDSKLTPLRNSCLTPFYKAQEINSELTPFYKGEENNSKLTPSIDSKLTALRNSCLTPFYKAQEINSELTPFYKGEENNSKLTPSIDSKLTPLRHSKLTPFYKGEEGNSNLTPSVDSNLTPPSLSCLTPLDSLPLFFFKLKENVLNKELKGFYNKPLITGRTYCRLINMINKGCCIYDSIRLVIYTQFNREGVNYIDSMVKGYNLYCECRLEGVIDKNDDYKGVNDKDMLEGVSDKNDDYKGVSYKNDDYKGVMDKDSNIKGVNINTNTYHPLNNINTYPPLNNTKSSHPLNNTFSLTSSNTRYIEILQLSIKYNLPILLQGPTCTGKTALITYISKINNTPLIRINNHNNITRADYIGTYQLINNTCTFIYGPLLHCMLKGCYLLLDELNLAPSEVLEVLNRVLDCNREIYVDEIQQTVKCSKGFRVFCTQNVMYGGRKGLSEALRNRFVEVTVEQLTLEDIKSIVRGSIKGREGVGGVNDSSSNYKGVKDKHSNYKVVNKNSSDYKGVNDSNSNYKGVNDSSNYKGVNDSNCNYKGVGDSSSNYHPLNKCSNYHPLNKCSNYHPISNTTDTLHPLNNNNTIQHPLSTRIINKILSVYDSLRLYRNFNSLISIRDILRWVRRKGVSEEEVYENGVMLLFERQRNYMDRCVVKGVLDDVFRGVVRSRGVSNSTSNYHPVSNSSNNYHPLNINTNSHHPFSNSTNTYPPVNNSSNTLHPLNNSINNYHPVSNSTNTHHPFSNSTNTYHPVNNSSNNYHPVNNTNNNYHPFNNSSNTSFVLTPSYLRMYTLIYTAWINKEPILLIGETGIGKTKMLEYVSNLMGVNIETFSCNSNTQTHDFIGYYTLGKGSNEGGVNDSSRVEGVSNSSMLEGVNHEEYELEGVSNSSMLEGVSNKDYGLEGVNVKDFGLEGVNVKGSNYKGVNVKEYRLEGVNVKSPKQQGLSNSTNTLHPFSKIDRKQQGLSNSTNTLHPFSNIDSKQQGLSNSTNNLHPFSKIDRKQQGLSNSTNNLHPLNNSTNNYNPVSNSTNTLHPLNNNTNNNNTNTLFKYGKAFLFDEINLTDDSVLERINSLLDDSNTLYIPETNETIYPNNNFILLATMNPGTDIGKKELSPALRSRFNEIYFDIPNNEIEGVMMDRVGYSVKGVSMRKVEIVSEFYNVVSVRDMLKGDSRVGVSDSNGGVSDKDSKLEGVSNKDSKLEGVNNKDSKLEGVSNTTNTYHPVSNTTNTYHLVNTNTNTYHPVNTPLQQYFNTLLLNLKGTITIYNTNTFYSIKEESLELIGFKSNKKPILYENNRVFGVLPFLIEKYEKEGCYDMLEGKDNSSNNNTPLNNCTSNNTPLNNCTSNTYNNTLLNNSTDDNTLLNNSISNNTLLNNSISNNTLLNNSTDDNTLLNNSTDDNTLLNNSISNNTYFSFDNLTTLYNLRRILKGMFIRKPILLKGIPGVGKTDILKNISYKLKIPFMRINMSEQTEVEELFGTYVLTDKKLKYKLSSLSISLNNKLPSIILLDEINLTPSSVIEGVNSLLDYRREISVEGFKICNYNSFIFCSCNYEGEGRKSMPRSFIDRFVVIDMESYTEEDISKIMGCYNTSDINYSRGYNEGVNDSSSVGVNDSSSVGVNDSSSNRCVDNTLLNNSTFNNTLLPSTNINNTLLPTTPSNNTLLPTTPSNNTLLPTTPSNNTLLPTTPSNNTLLPTTNNNTFLPTTNINNTLLPTTNINNTPITPSNNNTPPFNIMSLRTLYNLSLRDCLKIKLLNHNYFSINNPKYFIRNNTLYIGSAILPLNLYTNTYTLLHNQLNSLETIIHCYNRRIPVILLGCSRYSVIRFISYVSKHKVSYIYCYKGTDTNDLLGTYGFSKLEGDNHSDYMGVNESIGKVEGDNEKDSDYKGDNEKDIYYKGVNKSTSNYHPVSNTTDKQHPFNNTTDKQHPFNKSISNYHPVSNTTHKQHPFGDTTHKQHPFNNTTNKQHPFNNNPNSTSFTWSDSSLVTSIINGNITVINRVDLVDKGIFDRLCSLFEFNRSLYITERGFININKDTWLVSIVDDLKGVSTAMKDRCVIVELKGVTDCIDVWKMHSSVKSSNKGGDRGYVRDKGVLNISDRNNTPLDIDSNKNNTPLDIDSNDNTPLDIDSNKNNTPLINYSSSHFYNTPLTTHCIDNTPLPLTLPLYDVPFPHILDLLSNNTSYINTPLWFNNTLIEEEIKGYSFPYKVKGFNYNNIGNIPLLTVELYKILYYIPIGVNDIEKLDILINNRGSDNDMLGSDMLDSGLEGVNNKNMIEGVSNNTSNYHPFSNGTSKQQGVNNSIDDYHPFSNSNSKQQGVNNTIDDYHPFSNNLYTHNPVNDITLFKRSVIFLSNSVLSVCKGYSVIELKINFIKKFIGCSVKEYKKLKDIYNKLKGVENFKMYKCSSVDIIGGDIGRDILGGVNNSTNEQQGVNNSGNTYHPVNDSTNTYHPFSNSNNTQHPFNKNTNTQHPFNNTPYTQHPFNNNTNTYHPFNNSTNTYHPFNHTPTLLHTTNTIPSCLTFIINIILTYNIDPLNIIRNNLINKYNDMINKYKNILYNEFIKGYKYGESNEYTFYCKEFIVIYKEYIKRIEDIENKIESRNIKGVIEEYKRVRGVSDKDKYRGVSDKDRGVSDKYRGVSAGTYNYNPVNNLSNKQQGVTDTTNNYNPVNSYTCKQQGVYNLSIKQQGVNNTTMNYNPVNLNTSKQQGVNNTTMNYNPVNLNTSKQQGVSNLFNKQQGVTDTTNNYNPVNLNTSKQQGVNNSTMNYNPVNNFNIIDFSDWLDSYYTGLFNDIVLLGMLFKKEVLIEVNDIHRLLDYCYISSKVKGVSDKDMDRGVSDMDKGLNVTTDVQQGVNNCTNEQHSLDISTTKQHPFNNTNIDIKSLIDTLIFNTPYSYTTNVISKAIYLLYYNRGVNIEEIVLECIKGDKYIEVCDKGCNRYSKGRCVDNTPLSNSNIYNNNTGTTGTENNTSISNNNTPFSNSNIYNNNTGTTGTENNTSISNNNTPFSNSTIIPYICCSSLTDMYFTYIDSLMLFVYKNINNKALLLDKCYGDSVSDCSVNISEIEIRNIIRNKGGVNYKDILEGVNDKDILEGVNYKDLIESIKSVNDMDILEGVKGVNYKDILEGVNTSTYKQDPFNNRTHKQDPFNNITDKQHPVNDTPYNYHPLNNSTTQHPHNNTLPFFNLLSLCLDLNVKRKYKEFVWLVYKKYSIQELEGWLIRGSIGDFIDRLLFIEELVINYKGSSVIYNISLQYLSFNVVEEVIRRIKKGEKGIEVLKGVIYKGMVKGYRDSKLEGVSYMDSKSEGVSYMDSKSEGVSYMDSKSEGVSYKDSNYKGVSNKDSNYKAFSNKDSNYKGFNNSIDIEEGVNNTPYIQHPVSNSSNNYHPFNNNTYEQDPVYNSIDIEEGVNNSTDNYHPVNKTPYNYHPVNDSTILNSTLNTPIISILKIVDNLFTFYDKPVISMLKRNKSKNKITCVCKEGVIINKWVKDLLNTLSINKGVCDCYRWKGVIKGMSCNSKKIKEVLIEELKGYRIEGVNNSIDNYHPVNNSIDDYKGVNNSTNTLHPVNNSTNNYHPLNIPFIFYNRNIPLNPYSKEERVLGSIITYYTEIEGVSNKDIIEGVSNSIDVYNPVSYNTNTLHPVNNKSNEQQGVSNNTNTLHPVSNSTNTLHPVNNKSNEQQGVSNSTNTLHPANNKSNEQQGVSYNTNTLHPVSNSTNTLHPVNNILIYSSLINNTYLPYLLFVLEYLWIVNNECEITDCNEEYVKGIDRSKGGVNEEGSEDSVSEEDEEGVSDEGSEEGVSNGTNSIDEEEGVGDEGSEEGVSNSTNSIHGEEGVSDKGDGKGEEEGVNDKGDAKGEEEGVSDSNCEEYDEEGVSDSTYDEEGVSDSTIIQEGVSNTSNDEGVNEEGVSNILQEGVSDCSLIDYEVGVNESNNEQTALTGDNYTTIVEEGVNNTELPLTGDNSLELQQGVNEQLDIEEEPLTGDNCNMEGGVNQQTETTDTLDLLSNTMHNNTPLNNSNDSPRENTPLNNSKDSLCNNTPLNNHKDSPRNNTPLTNGKDSISDNTPLNNCKDSIHDNTPLTNNTINNTNNTPLTNNTNITPLFSSLDTDTLISRLLLTLNDTGGMRYNNGCYRSGRKLSIKKVVEYIASGYKRDRIFMRRNKKGGGICKICIFIDNSKSMKDYKEVVFNLLNILINIINNIGCNIEMYRFGNEVISITGKSDMTFTDTVSDICIGDMGDIIDDSVVLVITDGIFRCDEIYENVLCLLIDRVGLRDMDRVSVVGDEVKVVKFLDEFKMKYCVVGEDNFVEGDSKSNEREMGVVDGMVMIGVGYGIKIYFWILILLIILKRGEKTFSVYTILVFYRVEVRQNIIL</sequence>
<evidence type="ECO:0000256" key="3">
    <source>
        <dbReference type="ARBA" id="ARBA00007188"/>
    </source>
</evidence>
<evidence type="ECO:0000256" key="6">
    <source>
        <dbReference type="ARBA" id="ARBA00022840"/>
    </source>
</evidence>
<feature type="region of interest" description="Disordered" evidence="9">
    <location>
        <begin position="4007"/>
        <end position="4028"/>
    </location>
</feature>
<feature type="region of interest" description="Disordered" evidence="9">
    <location>
        <begin position="2050"/>
        <end position="2098"/>
    </location>
</feature>
<feature type="compositionally biased region" description="Polar residues" evidence="9">
    <location>
        <begin position="154"/>
        <end position="163"/>
    </location>
</feature>
<feature type="region of interest" description="Disordered" evidence="9">
    <location>
        <begin position="2748"/>
        <end position="2767"/>
    </location>
</feature>
<dbReference type="GO" id="GO:0000055">
    <property type="term" value="P:ribosomal large subunit export from nucleus"/>
    <property type="evidence" value="ECO:0007669"/>
    <property type="project" value="TreeGrafter"/>
</dbReference>
<dbReference type="PANTHER" id="PTHR48103">
    <property type="entry name" value="MIDASIN-RELATED"/>
    <property type="match status" value="1"/>
</dbReference>
<dbReference type="PANTHER" id="PTHR48103:SF2">
    <property type="entry name" value="MIDASIN"/>
    <property type="match status" value="1"/>
</dbReference>
<feature type="domain" description="AAA+ ATPase" evidence="11">
    <location>
        <begin position="1676"/>
        <end position="2002"/>
    </location>
</feature>
<name>A0A4Q9LD69_9MICR</name>
<feature type="compositionally biased region" description="Polar residues" evidence="9">
    <location>
        <begin position="4876"/>
        <end position="4912"/>
    </location>
</feature>
<evidence type="ECO:0000256" key="2">
    <source>
        <dbReference type="ARBA" id="ARBA00004642"/>
    </source>
</evidence>
<dbReference type="Proteomes" id="UP000292362">
    <property type="component" value="Unassembled WGS sequence"/>
</dbReference>
<dbReference type="GO" id="GO:0005524">
    <property type="term" value="F:ATP binding"/>
    <property type="evidence" value="ECO:0007669"/>
    <property type="project" value="UniProtKB-KW"/>
</dbReference>
<feature type="region of interest" description="Disordered" evidence="9">
    <location>
        <begin position="4876"/>
        <end position="4939"/>
    </location>
</feature>
<dbReference type="FunFam" id="3.40.50.300:FF:000142">
    <property type="entry name" value="Midasin"/>
    <property type="match status" value="1"/>
</dbReference>
<dbReference type="VEuPathDB" id="MicrosporidiaDB:CWI37_0020p0040"/>
<dbReference type="PROSITE" id="PS00675">
    <property type="entry name" value="SIGMA54_INTERACT_1"/>
    <property type="match status" value="1"/>
</dbReference>
<feature type="compositionally biased region" description="Basic and acidic residues" evidence="9">
    <location>
        <begin position="2749"/>
        <end position="2767"/>
    </location>
</feature>
<feature type="region of interest" description="Disordered" evidence="9">
    <location>
        <begin position="583"/>
        <end position="645"/>
    </location>
</feature>
<feature type="compositionally biased region" description="Low complexity" evidence="9">
    <location>
        <begin position="141"/>
        <end position="153"/>
    </location>
</feature>
<feature type="compositionally biased region" description="Acidic residues" evidence="9">
    <location>
        <begin position="4677"/>
        <end position="4689"/>
    </location>
</feature>
<dbReference type="GO" id="GO:0000027">
    <property type="term" value="P:ribosomal large subunit assembly"/>
    <property type="evidence" value="ECO:0007669"/>
    <property type="project" value="TreeGrafter"/>
</dbReference>
<evidence type="ECO:0000256" key="8">
    <source>
        <dbReference type="ARBA" id="ARBA00023242"/>
    </source>
</evidence>
<dbReference type="CDD" id="cd00009">
    <property type="entry name" value="AAA"/>
    <property type="match status" value="2"/>
</dbReference>
<feature type="region of interest" description="Disordered" evidence="9">
    <location>
        <begin position="4507"/>
        <end position="4579"/>
    </location>
</feature>
<feature type="compositionally biased region" description="Polar residues" evidence="9">
    <location>
        <begin position="2974"/>
        <end position="2989"/>
    </location>
</feature>
<keyword evidence="10" id="KW-0472">Membrane</keyword>
<evidence type="ECO:0000256" key="1">
    <source>
        <dbReference type="ARBA" id="ARBA00004604"/>
    </source>
</evidence>
<feature type="region of interest" description="Disordered" evidence="9">
    <location>
        <begin position="4639"/>
        <end position="4754"/>
    </location>
</feature>
<feature type="compositionally biased region" description="Acidic residues" evidence="9">
    <location>
        <begin position="4729"/>
        <end position="4754"/>
    </location>
</feature>
<feature type="compositionally biased region" description="Polar residues" evidence="9">
    <location>
        <begin position="2833"/>
        <end position="2849"/>
    </location>
</feature>
<comment type="subcellular location">
    <subcellularLocation>
        <location evidence="1">Nucleus</location>
        <location evidence="1">Nucleolus</location>
    </subcellularLocation>
    <subcellularLocation>
        <location evidence="2">Nucleus</location>
        <location evidence="2">Nucleoplasm</location>
    </subcellularLocation>
</comment>
<feature type="region of interest" description="Disordered" evidence="9">
    <location>
        <begin position="2774"/>
        <end position="2849"/>
    </location>
</feature>
<feature type="compositionally biased region" description="Basic and acidic residues" evidence="9">
    <location>
        <begin position="2060"/>
        <end position="2086"/>
    </location>
</feature>
<evidence type="ECO:0000313" key="12">
    <source>
        <dbReference type="EMBL" id="TBU05365.1"/>
    </source>
</evidence>
<evidence type="ECO:0000256" key="7">
    <source>
        <dbReference type="ARBA" id="ARBA00023186"/>
    </source>
</evidence>
<keyword evidence="7" id="KW-0143">Chaperone</keyword>
<feature type="region of interest" description="Disordered" evidence="9">
    <location>
        <begin position="1815"/>
        <end position="1865"/>
    </location>
</feature>
<comment type="caution">
    <text evidence="12">The sequence shown here is derived from an EMBL/GenBank/DDBJ whole genome shotgun (WGS) entry which is preliminary data.</text>
</comment>
<dbReference type="InterPro" id="IPR011704">
    <property type="entry name" value="ATPase_dyneun-rel_AAA"/>
</dbReference>
<dbReference type="GO" id="GO:0016887">
    <property type="term" value="F:ATP hydrolysis activity"/>
    <property type="evidence" value="ECO:0007669"/>
    <property type="project" value="InterPro"/>
</dbReference>
<dbReference type="InterPro" id="IPR027417">
    <property type="entry name" value="P-loop_NTPase"/>
</dbReference>
<keyword evidence="8" id="KW-0539">Nucleus</keyword>
<evidence type="ECO:0000256" key="5">
    <source>
        <dbReference type="ARBA" id="ARBA00022741"/>
    </source>
</evidence>
<gene>
    <name evidence="12" type="ORF">CWI37_0020p0040</name>
</gene>
<dbReference type="Pfam" id="PF07728">
    <property type="entry name" value="AAA_5"/>
    <property type="match status" value="5"/>
</dbReference>
<feature type="compositionally biased region" description="Polar residues" evidence="9">
    <location>
        <begin position="2089"/>
        <end position="2098"/>
    </location>
</feature>
<reference evidence="12 13" key="1">
    <citation type="submission" date="2017-12" db="EMBL/GenBank/DDBJ databases">
        <authorList>
            <person name="Pombert J.-F."/>
            <person name="Haag K.L."/>
            <person name="Ebert D."/>
        </authorList>
    </citation>
    <scope>NUCLEOTIDE SEQUENCE [LARGE SCALE GENOMIC DNA]</scope>
    <source>
        <strain evidence="12">FI-OER-3-3</strain>
    </source>
</reference>
<feature type="compositionally biased region" description="Acidic residues" evidence="9">
    <location>
        <begin position="4647"/>
        <end position="4667"/>
    </location>
</feature>
<feature type="compositionally biased region" description="Polar residues" evidence="9">
    <location>
        <begin position="605"/>
        <end position="645"/>
    </location>
</feature>
<feature type="domain" description="AAA+ ATPase" evidence="11">
    <location>
        <begin position="1194"/>
        <end position="1336"/>
    </location>
</feature>
<feature type="transmembrane region" description="Helical" evidence="10">
    <location>
        <begin position="5194"/>
        <end position="5217"/>
    </location>
</feature>
<dbReference type="InterPro" id="IPR003593">
    <property type="entry name" value="AAA+_ATPase"/>
</dbReference>
<feature type="region of interest" description="Disordered" evidence="9">
    <location>
        <begin position="3614"/>
        <end position="3633"/>
    </location>
</feature>
<comment type="similarity">
    <text evidence="3">Belongs to the midasin family.</text>
</comment>
<evidence type="ECO:0000259" key="11">
    <source>
        <dbReference type="SMART" id="SM00382"/>
    </source>
</evidence>
<feature type="compositionally biased region" description="Basic and acidic residues" evidence="9">
    <location>
        <begin position="4700"/>
        <end position="4728"/>
    </location>
</feature>
<feature type="region of interest" description="Disordered" evidence="9">
    <location>
        <begin position="219"/>
        <end position="274"/>
    </location>
</feature>
<dbReference type="SMART" id="SM00382">
    <property type="entry name" value="AAA"/>
    <property type="match status" value="4"/>
</dbReference>
<feature type="compositionally biased region" description="Polar residues" evidence="9">
    <location>
        <begin position="1839"/>
        <end position="1865"/>
    </location>
</feature>
<evidence type="ECO:0000256" key="10">
    <source>
        <dbReference type="SAM" id="Phobius"/>
    </source>
</evidence>
<accession>A0A4Q9LD69</accession>
<feature type="domain" description="AAA+ ATPase" evidence="11">
    <location>
        <begin position="494"/>
        <end position="859"/>
    </location>
</feature>
<feature type="region of interest" description="Disordered" evidence="9">
    <location>
        <begin position="141"/>
        <end position="187"/>
    </location>
</feature>
<keyword evidence="5" id="KW-0547">Nucleotide-binding</keyword>
<keyword evidence="6" id="KW-0067">ATP-binding</keyword>
<feature type="region of interest" description="Disordered" evidence="9">
    <location>
        <begin position="3829"/>
        <end position="3853"/>
    </location>
</feature>
<evidence type="ECO:0000256" key="4">
    <source>
        <dbReference type="ARBA" id="ARBA00017143"/>
    </source>
</evidence>
<feature type="compositionally biased region" description="Polar residues" evidence="9">
    <location>
        <begin position="1815"/>
        <end position="1829"/>
    </location>
</feature>
<keyword evidence="10" id="KW-1133">Transmembrane helix</keyword>
<feature type="region of interest" description="Disordered" evidence="9">
    <location>
        <begin position="1382"/>
        <end position="1404"/>
    </location>
</feature>
<dbReference type="Gene3D" id="3.40.50.300">
    <property type="entry name" value="P-loop containing nucleotide triphosphate hydrolases"/>
    <property type="match status" value="5"/>
</dbReference>
<dbReference type="EMBL" id="PITJ01000020">
    <property type="protein sequence ID" value="TBU05365.1"/>
    <property type="molecule type" value="Genomic_DNA"/>
</dbReference>
<dbReference type="GO" id="GO:0005730">
    <property type="term" value="C:nucleolus"/>
    <property type="evidence" value="ECO:0007669"/>
    <property type="project" value="UniProtKB-SubCell"/>
</dbReference>
<evidence type="ECO:0000256" key="9">
    <source>
        <dbReference type="SAM" id="MobiDB-lite"/>
    </source>
</evidence>
<protein>
    <recommendedName>
        <fullName evidence="4">Midasin</fullName>
    </recommendedName>
</protein>
<dbReference type="GO" id="GO:0005654">
    <property type="term" value="C:nucleoplasm"/>
    <property type="evidence" value="ECO:0007669"/>
    <property type="project" value="UniProtKB-SubCell"/>
</dbReference>
<proteinExistence type="inferred from homology"/>
<feature type="compositionally biased region" description="Polar residues" evidence="9">
    <location>
        <begin position="4919"/>
        <end position="4939"/>
    </location>
</feature>